<name>A0A2W7RSA0_9BACT</name>
<dbReference type="EMBL" id="QKZV01000003">
    <property type="protein sequence ID" value="PZX63563.1"/>
    <property type="molecule type" value="Genomic_DNA"/>
</dbReference>
<feature type="domain" description="SGNH hydrolase-type esterase" evidence="1">
    <location>
        <begin position="31"/>
        <end position="211"/>
    </location>
</feature>
<dbReference type="Gene3D" id="3.40.50.1110">
    <property type="entry name" value="SGNH hydrolase"/>
    <property type="match status" value="1"/>
</dbReference>
<organism evidence="2 3">
    <name type="scientific">Hydrotalea sandarakina</name>
    <dbReference type="NCBI Taxonomy" id="1004304"/>
    <lineage>
        <taxon>Bacteria</taxon>
        <taxon>Pseudomonadati</taxon>
        <taxon>Bacteroidota</taxon>
        <taxon>Chitinophagia</taxon>
        <taxon>Chitinophagales</taxon>
        <taxon>Chitinophagaceae</taxon>
        <taxon>Hydrotalea</taxon>
    </lineage>
</organism>
<keyword evidence="3" id="KW-1185">Reference proteome</keyword>
<evidence type="ECO:0000259" key="1">
    <source>
        <dbReference type="Pfam" id="PF13472"/>
    </source>
</evidence>
<dbReference type="GO" id="GO:0004622">
    <property type="term" value="F:phosphatidylcholine lysophospholipase activity"/>
    <property type="evidence" value="ECO:0007669"/>
    <property type="project" value="TreeGrafter"/>
</dbReference>
<proteinExistence type="predicted"/>
<sequence>MESKLILLTLFVIVMLLMSQTHLKNKKKIIFFGDSITEMGLLPGGYIQIFNNMLKQHHFNNLIGVGAGVSGNKIYDLYLRLQQDVIEQQPALVVIFIGVNDVWHKLSHGTGTDAGKFEQFYTAIIQQLKQQGIATVLCTILSIGEKWQGQNPQDEDIDLYNGIIRNLAVTHNLPLCDLRKAAIDYIQKNNTSNFDRGFLTKDGVHLNDVGNNLVATKIWDVLQTLPVMK</sequence>
<dbReference type="Proteomes" id="UP000249720">
    <property type="component" value="Unassembled WGS sequence"/>
</dbReference>
<dbReference type="Pfam" id="PF13472">
    <property type="entry name" value="Lipase_GDSL_2"/>
    <property type="match status" value="1"/>
</dbReference>
<evidence type="ECO:0000313" key="2">
    <source>
        <dbReference type="EMBL" id="PZX63563.1"/>
    </source>
</evidence>
<gene>
    <name evidence="2" type="ORF">LX80_01213</name>
</gene>
<protein>
    <submittedName>
        <fullName evidence="2">Lysophospholipase L1-like esterase</fullName>
    </submittedName>
</protein>
<dbReference type="InterPro" id="IPR013830">
    <property type="entry name" value="SGNH_hydro"/>
</dbReference>
<dbReference type="AlphaFoldDB" id="A0A2W7RSA0"/>
<dbReference type="InterPro" id="IPR051532">
    <property type="entry name" value="Ester_Hydrolysis_Enzymes"/>
</dbReference>
<dbReference type="InterPro" id="IPR036514">
    <property type="entry name" value="SGNH_hydro_sf"/>
</dbReference>
<dbReference type="PANTHER" id="PTHR30383:SF5">
    <property type="entry name" value="SGNH HYDROLASE-TYPE ESTERASE DOMAIN-CONTAINING PROTEIN"/>
    <property type="match status" value="1"/>
</dbReference>
<evidence type="ECO:0000313" key="3">
    <source>
        <dbReference type="Proteomes" id="UP000249720"/>
    </source>
</evidence>
<comment type="caution">
    <text evidence="2">The sequence shown here is derived from an EMBL/GenBank/DDBJ whole genome shotgun (WGS) entry which is preliminary data.</text>
</comment>
<accession>A0A2W7RSA0</accession>
<dbReference type="SUPFAM" id="SSF52266">
    <property type="entry name" value="SGNH hydrolase"/>
    <property type="match status" value="1"/>
</dbReference>
<reference evidence="2 3" key="1">
    <citation type="submission" date="2018-06" db="EMBL/GenBank/DDBJ databases">
        <title>Genomic Encyclopedia of Archaeal and Bacterial Type Strains, Phase II (KMG-II): from individual species to whole genera.</title>
        <authorList>
            <person name="Goeker M."/>
        </authorList>
    </citation>
    <scope>NUCLEOTIDE SEQUENCE [LARGE SCALE GENOMIC DNA]</scope>
    <source>
        <strain evidence="2 3">DSM 23241</strain>
    </source>
</reference>
<dbReference type="PANTHER" id="PTHR30383">
    <property type="entry name" value="THIOESTERASE 1/PROTEASE 1/LYSOPHOSPHOLIPASE L1"/>
    <property type="match status" value="1"/>
</dbReference>
<dbReference type="OrthoDB" id="9794725at2"/>